<keyword evidence="4" id="KW-1185">Reference proteome</keyword>
<accession>A0A9P6U6M1</accession>
<dbReference type="EMBL" id="JAAAJB010000218">
    <property type="protein sequence ID" value="KAG0261395.1"/>
    <property type="molecule type" value="Genomic_DNA"/>
</dbReference>
<dbReference type="AlphaFoldDB" id="A0A9P6U6M1"/>
<reference evidence="3" key="1">
    <citation type="journal article" date="2020" name="Fungal Divers.">
        <title>Resolving the Mortierellaceae phylogeny through synthesis of multi-gene phylogenetics and phylogenomics.</title>
        <authorList>
            <person name="Vandepol N."/>
            <person name="Liber J."/>
            <person name="Desiro A."/>
            <person name="Na H."/>
            <person name="Kennedy M."/>
            <person name="Barry K."/>
            <person name="Grigoriev I.V."/>
            <person name="Miller A.N."/>
            <person name="O'Donnell K."/>
            <person name="Stajich J.E."/>
            <person name="Bonito G."/>
        </authorList>
    </citation>
    <scope>NUCLEOTIDE SEQUENCE</scope>
    <source>
        <strain evidence="3">BC1065</strain>
    </source>
</reference>
<evidence type="ECO:0000259" key="2">
    <source>
        <dbReference type="PROSITE" id="PS50030"/>
    </source>
</evidence>
<proteinExistence type="predicted"/>
<dbReference type="Pfam" id="PF00627">
    <property type="entry name" value="UBA"/>
    <property type="match status" value="1"/>
</dbReference>
<dbReference type="PROSITE" id="PS50030">
    <property type="entry name" value="UBA"/>
    <property type="match status" value="1"/>
</dbReference>
<dbReference type="InterPro" id="IPR009060">
    <property type="entry name" value="UBA-like_sf"/>
</dbReference>
<protein>
    <recommendedName>
        <fullName evidence="2">UBA domain-containing protein</fullName>
    </recommendedName>
</protein>
<evidence type="ECO:0000313" key="4">
    <source>
        <dbReference type="Proteomes" id="UP000807716"/>
    </source>
</evidence>
<evidence type="ECO:0000256" key="1">
    <source>
        <dbReference type="SAM" id="MobiDB-lite"/>
    </source>
</evidence>
<dbReference type="Gene3D" id="1.10.8.10">
    <property type="entry name" value="DNA helicase RuvA subunit, C-terminal domain"/>
    <property type="match status" value="1"/>
</dbReference>
<gene>
    <name evidence="3" type="ORF">DFQ27_002980</name>
</gene>
<feature type="region of interest" description="Disordered" evidence="1">
    <location>
        <begin position="37"/>
        <end position="64"/>
    </location>
</feature>
<name>A0A9P6U6M1_9FUNG</name>
<dbReference type="SUPFAM" id="SSF46934">
    <property type="entry name" value="UBA-like"/>
    <property type="match status" value="1"/>
</dbReference>
<comment type="caution">
    <text evidence="3">The sequence shown here is derived from an EMBL/GenBank/DDBJ whole genome shotgun (WGS) entry which is preliminary data.</text>
</comment>
<dbReference type="InterPro" id="IPR015940">
    <property type="entry name" value="UBA"/>
</dbReference>
<feature type="domain" description="UBA" evidence="2">
    <location>
        <begin position="64"/>
        <end position="105"/>
    </location>
</feature>
<evidence type="ECO:0000313" key="3">
    <source>
        <dbReference type="EMBL" id="KAG0261395.1"/>
    </source>
</evidence>
<sequence>MEQTTQDAQVASHYLNDKPGFEEMARYWTRIHAKPVQSAGSGPLHTAPAAVANDNPTLRPDDLPPEKQLQVQGLMEMGFEEPQVRTALIRAKWSTEVALEDLLNNL</sequence>
<organism evidence="3 4">
    <name type="scientific">Actinomortierella ambigua</name>
    <dbReference type="NCBI Taxonomy" id="1343610"/>
    <lineage>
        <taxon>Eukaryota</taxon>
        <taxon>Fungi</taxon>
        <taxon>Fungi incertae sedis</taxon>
        <taxon>Mucoromycota</taxon>
        <taxon>Mortierellomycotina</taxon>
        <taxon>Mortierellomycetes</taxon>
        <taxon>Mortierellales</taxon>
        <taxon>Mortierellaceae</taxon>
        <taxon>Actinomortierella</taxon>
    </lineage>
</organism>
<dbReference type="OrthoDB" id="9993688at2759"/>
<dbReference type="Proteomes" id="UP000807716">
    <property type="component" value="Unassembled WGS sequence"/>
</dbReference>